<dbReference type="PROSITE" id="PS51186">
    <property type="entry name" value="GNAT"/>
    <property type="match status" value="1"/>
</dbReference>
<evidence type="ECO:0000313" key="5">
    <source>
        <dbReference type="Proteomes" id="UP000481872"/>
    </source>
</evidence>
<feature type="domain" description="N-acetyltransferase" evidence="3">
    <location>
        <begin position="19"/>
        <end position="159"/>
    </location>
</feature>
<dbReference type="RefSeq" id="WP_061995140.1">
    <property type="nucleotide sequence ID" value="NZ_JAAGPU010000014.1"/>
</dbReference>
<dbReference type="InterPro" id="IPR016181">
    <property type="entry name" value="Acyl_CoA_acyltransferase"/>
</dbReference>
<accession>A0A6M0H370</accession>
<dbReference type="EMBL" id="JAAGPU010000014">
    <property type="protein sequence ID" value="NEU04977.1"/>
    <property type="molecule type" value="Genomic_DNA"/>
</dbReference>
<dbReference type="InterPro" id="IPR051556">
    <property type="entry name" value="N-term/lysine_N-AcTrnsfr"/>
</dbReference>
<keyword evidence="1 4" id="KW-0808">Transferase</keyword>
<organism evidence="4 5">
    <name type="scientific">Clostridium senegalense</name>
    <dbReference type="NCBI Taxonomy" id="1465809"/>
    <lineage>
        <taxon>Bacteria</taxon>
        <taxon>Bacillati</taxon>
        <taxon>Bacillota</taxon>
        <taxon>Clostridia</taxon>
        <taxon>Eubacteriales</taxon>
        <taxon>Clostridiaceae</taxon>
        <taxon>Clostridium</taxon>
    </lineage>
</organism>
<evidence type="ECO:0000313" key="4">
    <source>
        <dbReference type="EMBL" id="NEU04977.1"/>
    </source>
</evidence>
<comment type="caution">
    <text evidence="4">The sequence shown here is derived from an EMBL/GenBank/DDBJ whole genome shotgun (WGS) entry which is preliminary data.</text>
</comment>
<dbReference type="PANTHER" id="PTHR42919:SF8">
    <property type="entry name" value="N-ALPHA-ACETYLTRANSFERASE 50"/>
    <property type="match status" value="1"/>
</dbReference>
<sequence>MKIKLKKTLNGHISNSSKFEVENLNLYGDELKESLNKYLVEFTVGILDPDVRGKKPDKFIEKLFNGRLGDFSKRYIKLAYDNDKVVGLLIGLPQGEKELYVYSLHITPNYRNRGIGSILLATCINDMYANNINCITLDVHSNNKTAYNLYKKFGFEEFN</sequence>
<keyword evidence="5" id="KW-1185">Reference proteome</keyword>
<evidence type="ECO:0000259" key="3">
    <source>
        <dbReference type="PROSITE" id="PS51186"/>
    </source>
</evidence>
<protein>
    <submittedName>
        <fullName evidence="4">GNAT family N-acetyltransferase</fullName>
    </submittedName>
</protein>
<dbReference type="PANTHER" id="PTHR42919">
    <property type="entry name" value="N-ALPHA-ACETYLTRANSFERASE"/>
    <property type="match status" value="1"/>
</dbReference>
<keyword evidence="2" id="KW-0012">Acyltransferase</keyword>
<dbReference type="SUPFAM" id="SSF55729">
    <property type="entry name" value="Acyl-CoA N-acyltransferases (Nat)"/>
    <property type="match status" value="1"/>
</dbReference>
<evidence type="ECO:0000256" key="1">
    <source>
        <dbReference type="ARBA" id="ARBA00022679"/>
    </source>
</evidence>
<proteinExistence type="predicted"/>
<reference evidence="4 5" key="1">
    <citation type="submission" date="2020-02" db="EMBL/GenBank/DDBJ databases">
        <title>Genome assembly of a novel Clostridium senegalense strain.</title>
        <authorList>
            <person name="Gupta T.B."/>
            <person name="Jauregui R."/>
            <person name="Maclean P."/>
            <person name="Nawarathana A."/>
            <person name="Brightwell G."/>
        </authorList>
    </citation>
    <scope>NUCLEOTIDE SEQUENCE [LARGE SCALE GENOMIC DNA]</scope>
    <source>
        <strain evidence="4 5">AGRFS4</strain>
    </source>
</reference>
<dbReference type="GO" id="GO:0016747">
    <property type="term" value="F:acyltransferase activity, transferring groups other than amino-acyl groups"/>
    <property type="evidence" value="ECO:0007669"/>
    <property type="project" value="InterPro"/>
</dbReference>
<dbReference type="CDD" id="cd04301">
    <property type="entry name" value="NAT_SF"/>
    <property type="match status" value="1"/>
</dbReference>
<dbReference type="Proteomes" id="UP000481872">
    <property type="component" value="Unassembled WGS sequence"/>
</dbReference>
<dbReference type="Gene3D" id="3.40.630.30">
    <property type="match status" value="1"/>
</dbReference>
<evidence type="ECO:0000256" key="2">
    <source>
        <dbReference type="ARBA" id="ARBA00023315"/>
    </source>
</evidence>
<dbReference type="InterPro" id="IPR000182">
    <property type="entry name" value="GNAT_dom"/>
</dbReference>
<dbReference type="AlphaFoldDB" id="A0A6M0H370"/>
<dbReference type="Pfam" id="PF00583">
    <property type="entry name" value="Acetyltransf_1"/>
    <property type="match status" value="1"/>
</dbReference>
<name>A0A6M0H370_9CLOT</name>
<gene>
    <name evidence="4" type="ORF">G3M99_08940</name>
</gene>